<accession>A0A093EJS4</accession>
<dbReference type="EMBL" id="KK368794">
    <property type="protein sequence ID" value="KFV42421.1"/>
    <property type="molecule type" value="Genomic_DNA"/>
</dbReference>
<protein>
    <submittedName>
        <fullName evidence="1">Uncharacterized protein</fullName>
    </submittedName>
</protein>
<sequence length="55" mass="6614">DGYMLLLGRFLLDTRRKFFTIRMISHWNHLPREMVDSPTLDTFKIQLDRVLGHLV</sequence>
<dbReference type="Proteomes" id="UP000054190">
    <property type="component" value="Unassembled WGS sequence"/>
</dbReference>
<name>A0A093EJS4_TYTAL</name>
<evidence type="ECO:0000313" key="2">
    <source>
        <dbReference type="Proteomes" id="UP000054190"/>
    </source>
</evidence>
<dbReference type="AlphaFoldDB" id="A0A093EJS4"/>
<evidence type="ECO:0000313" key="1">
    <source>
        <dbReference type="EMBL" id="KFV42421.1"/>
    </source>
</evidence>
<feature type="non-terminal residue" evidence="1">
    <location>
        <position position="55"/>
    </location>
</feature>
<reference evidence="1 2" key="1">
    <citation type="submission" date="2014-04" db="EMBL/GenBank/DDBJ databases">
        <title>Genome evolution of avian class.</title>
        <authorList>
            <person name="Zhang G."/>
            <person name="Li C."/>
        </authorList>
    </citation>
    <scope>NUCLEOTIDE SEQUENCE [LARGE SCALE GENOMIC DNA]</scope>
    <source>
        <strain evidence="1">BGI_N341</strain>
    </source>
</reference>
<keyword evidence="2" id="KW-1185">Reference proteome</keyword>
<gene>
    <name evidence="1" type="ORF">N341_12812</name>
</gene>
<organism evidence="1 2">
    <name type="scientific">Tyto alba</name>
    <name type="common">Barn owl</name>
    <dbReference type="NCBI Taxonomy" id="56313"/>
    <lineage>
        <taxon>Eukaryota</taxon>
        <taxon>Metazoa</taxon>
        <taxon>Chordata</taxon>
        <taxon>Craniata</taxon>
        <taxon>Vertebrata</taxon>
        <taxon>Euteleostomi</taxon>
        <taxon>Archelosauria</taxon>
        <taxon>Archosauria</taxon>
        <taxon>Dinosauria</taxon>
        <taxon>Saurischia</taxon>
        <taxon>Theropoda</taxon>
        <taxon>Coelurosauria</taxon>
        <taxon>Aves</taxon>
        <taxon>Neognathae</taxon>
        <taxon>Neoaves</taxon>
        <taxon>Telluraves</taxon>
        <taxon>Strigiformes</taxon>
        <taxon>Tytonidae</taxon>
        <taxon>Tyto</taxon>
    </lineage>
</organism>
<feature type="non-terminal residue" evidence="1">
    <location>
        <position position="1"/>
    </location>
</feature>
<proteinExistence type="predicted"/>